<accession>A0A821IIJ1</accession>
<dbReference type="PANTHER" id="PTHR12295">
    <property type="entry name" value="FURRY-RELATED"/>
    <property type="match status" value="1"/>
</dbReference>
<comment type="caution">
    <text evidence="1">The sequence shown here is derived from an EMBL/GenBank/DDBJ whole genome shotgun (WGS) entry which is preliminary data.</text>
</comment>
<feature type="non-terminal residue" evidence="1">
    <location>
        <position position="1"/>
    </location>
</feature>
<feature type="non-terminal residue" evidence="1">
    <location>
        <position position="304"/>
    </location>
</feature>
<sequence>NIALLNLGSLDPSLRSAAYNLLCALTQTFDLRIEGQLLESSGLCIPSNNTIFIKTISEKLALKEAHLTLEFLEECIEGFRNSTIELKHLCLEYMTTWLPNLTRFCKQNDDNKRAKVSMILDKLITLTIEEDDMYPSIQAKIWSHIGQVSDLLDIVLDCFIKRSVLGGLGSLPAEILADTAVALASSNALLFSRKVIGRLCRLIEKTCLSPTPTLEQHLIWDDIAILLRYLLMLSFNNSLDVASHLPFLFHIVTLLVSTGPLTLRASTHGLVINILHSLCTCSQPQFSDETQRVLRLSLAEFSLP</sequence>
<dbReference type="InterPro" id="IPR039867">
    <property type="entry name" value="Furry/Tao3/Mor2"/>
</dbReference>
<protein>
    <recommendedName>
        <fullName evidence="3">Neurofibromin</fullName>
    </recommendedName>
</protein>
<evidence type="ECO:0008006" key="3">
    <source>
        <dbReference type="Google" id="ProtNLM"/>
    </source>
</evidence>
<dbReference type="AlphaFoldDB" id="A0A821IIJ1"/>
<dbReference type="GO" id="GO:0005938">
    <property type="term" value="C:cell cortex"/>
    <property type="evidence" value="ECO:0007669"/>
    <property type="project" value="TreeGrafter"/>
</dbReference>
<evidence type="ECO:0000313" key="2">
    <source>
        <dbReference type="Proteomes" id="UP000663862"/>
    </source>
</evidence>
<dbReference type="GO" id="GO:0000902">
    <property type="term" value="P:cell morphogenesis"/>
    <property type="evidence" value="ECO:0007669"/>
    <property type="project" value="InterPro"/>
</dbReference>
<dbReference type="GO" id="GO:0030427">
    <property type="term" value="C:site of polarized growth"/>
    <property type="evidence" value="ECO:0007669"/>
    <property type="project" value="TreeGrafter"/>
</dbReference>
<dbReference type="EMBL" id="CAJOBQ010009993">
    <property type="protein sequence ID" value="CAF4702548.1"/>
    <property type="molecule type" value="Genomic_DNA"/>
</dbReference>
<gene>
    <name evidence="1" type="ORF">TSG867_LOCUS33392</name>
</gene>
<proteinExistence type="predicted"/>
<organism evidence="1 2">
    <name type="scientific">Rotaria socialis</name>
    <dbReference type="NCBI Taxonomy" id="392032"/>
    <lineage>
        <taxon>Eukaryota</taxon>
        <taxon>Metazoa</taxon>
        <taxon>Spiralia</taxon>
        <taxon>Gnathifera</taxon>
        <taxon>Rotifera</taxon>
        <taxon>Eurotatoria</taxon>
        <taxon>Bdelloidea</taxon>
        <taxon>Philodinida</taxon>
        <taxon>Philodinidae</taxon>
        <taxon>Rotaria</taxon>
    </lineage>
</organism>
<reference evidence="1" key="1">
    <citation type="submission" date="2021-02" db="EMBL/GenBank/DDBJ databases">
        <authorList>
            <person name="Nowell W R."/>
        </authorList>
    </citation>
    <scope>NUCLEOTIDE SEQUENCE</scope>
</reference>
<dbReference type="Proteomes" id="UP000663862">
    <property type="component" value="Unassembled WGS sequence"/>
</dbReference>
<dbReference type="PANTHER" id="PTHR12295:SF30">
    <property type="entry name" value="PROTEIN FURRY"/>
    <property type="match status" value="1"/>
</dbReference>
<evidence type="ECO:0000313" key="1">
    <source>
        <dbReference type="EMBL" id="CAF4702548.1"/>
    </source>
</evidence>
<name>A0A821IIJ1_9BILA</name>